<accession>A0AA40KV74</accession>
<sequence length="123" mass="14482">MHTGFTILQARSKVHVYTTLFSGYMELVHPYEEPVPPPPFCAFKFQYSKFPVVRDTCAMHPDAVEYFGAFEFDHPPIARRMASSPEDFERKVLQPFYDNIHMSSIFLNYVDQLIYEQFSMQQI</sequence>
<feature type="domain" description="DUF4746" evidence="1">
    <location>
        <begin position="9"/>
        <end position="92"/>
    </location>
</feature>
<evidence type="ECO:0000313" key="2">
    <source>
        <dbReference type="EMBL" id="KAK1133985.1"/>
    </source>
</evidence>
<dbReference type="Proteomes" id="UP001177670">
    <property type="component" value="Unassembled WGS sequence"/>
</dbReference>
<evidence type="ECO:0000259" key="1">
    <source>
        <dbReference type="Pfam" id="PF15928"/>
    </source>
</evidence>
<proteinExistence type="predicted"/>
<reference evidence="2" key="1">
    <citation type="submission" date="2021-10" db="EMBL/GenBank/DDBJ databases">
        <title>Melipona bicolor Genome sequencing and assembly.</title>
        <authorList>
            <person name="Araujo N.S."/>
            <person name="Arias M.C."/>
        </authorList>
    </citation>
    <scope>NUCLEOTIDE SEQUENCE</scope>
    <source>
        <strain evidence="2">USP_2M_L1-L4_2017</strain>
        <tissue evidence="2">Whole body</tissue>
    </source>
</reference>
<evidence type="ECO:0000313" key="3">
    <source>
        <dbReference type="Proteomes" id="UP001177670"/>
    </source>
</evidence>
<dbReference type="InterPro" id="IPR031827">
    <property type="entry name" value="DUF4746"/>
</dbReference>
<protein>
    <recommendedName>
        <fullName evidence="1">DUF4746 domain-containing protein</fullName>
    </recommendedName>
</protein>
<dbReference type="EMBL" id="JAHYIQ010000003">
    <property type="protein sequence ID" value="KAK1133985.1"/>
    <property type="molecule type" value="Genomic_DNA"/>
</dbReference>
<dbReference type="AlphaFoldDB" id="A0AA40KV74"/>
<dbReference type="Pfam" id="PF15928">
    <property type="entry name" value="DUF4746"/>
    <property type="match status" value="1"/>
</dbReference>
<keyword evidence="3" id="KW-1185">Reference proteome</keyword>
<organism evidence="2 3">
    <name type="scientific">Melipona bicolor</name>
    <dbReference type="NCBI Taxonomy" id="60889"/>
    <lineage>
        <taxon>Eukaryota</taxon>
        <taxon>Metazoa</taxon>
        <taxon>Ecdysozoa</taxon>
        <taxon>Arthropoda</taxon>
        <taxon>Hexapoda</taxon>
        <taxon>Insecta</taxon>
        <taxon>Pterygota</taxon>
        <taxon>Neoptera</taxon>
        <taxon>Endopterygota</taxon>
        <taxon>Hymenoptera</taxon>
        <taxon>Apocrita</taxon>
        <taxon>Aculeata</taxon>
        <taxon>Apoidea</taxon>
        <taxon>Anthophila</taxon>
        <taxon>Apidae</taxon>
        <taxon>Melipona</taxon>
    </lineage>
</organism>
<name>A0AA40KV74_9HYME</name>
<comment type="caution">
    <text evidence="2">The sequence shown here is derived from an EMBL/GenBank/DDBJ whole genome shotgun (WGS) entry which is preliminary data.</text>
</comment>
<gene>
    <name evidence="2" type="ORF">K0M31_011770</name>
</gene>